<evidence type="ECO:0000256" key="5">
    <source>
        <dbReference type="ARBA" id="ARBA00022617"/>
    </source>
</evidence>
<dbReference type="SMR" id="B4GT23"/>
<gene>
    <name evidence="16" type="primary">Dper\GL26642</name>
    <name evidence="16" type="ORF">Dper_GL26642</name>
</gene>
<dbReference type="InterPro" id="IPR002401">
    <property type="entry name" value="Cyt_P450_E_grp-I"/>
</dbReference>
<dbReference type="KEGG" id="dpe:6596552"/>
<dbReference type="Gene3D" id="1.10.630.10">
    <property type="entry name" value="Cytochrome P450"/>
    <property type="match status" value="1"/>
</dbReference>
<dbReference type="Proteomes" id="UP000008744">
    <property type="component" value="Unassembled WGS sequence"/>
</dbReference>
<feature type="chain" id="PRO_5002804206" evidence="15">
    <location>
        <begin position="18"/>
        <end position="497"/>
    </location>
</feature>
<feature type="signal peptide" evidence="15">
    <location>
        <begin position="1"/>
        <end position="17"/>
    </location>
</feature>
<dbReference type="CDD" id="cd11056">
    <property type="entry name" value="CYP6-like"/>
    <property type="match status" value="1"/>
</dbReference>
<evidence type="ECO:0000256" key="1">
    <source>
        <dbReference type="ARBA" id="ARBA00001971"/>
    </source>
</evidence>
<keyword evidence="9 14" id="KW-0560">Oxidoreductase</keyword>
<dbReference type="eggNOG" id="KOG0158">
    <property type="taxonomic scope" value="Eukaryota"/>
</dbReference>
<dbReference type="InterPro" id="IPR050476">
    <property type="entry name" value="Insect_CytP450_Detox"/>
</dbReference>
<evidence type="ECO:0000256" key="15">
    <source>
        <dbReference type="SAM" id="SignalP"/>
    </source>
</evidence>
<dbReference type="GO" id="GO:0004497">
    <property type="term" value="F:monooxygenase activity"/>
    <property type="evidence" value="ECO:0007669"/>
    <property type="project" value="UniProtKB-KW"/>
</dbReference>
<name>B4GT23_DROPE</name>
<evidence type="ECO:0000256" key="14">
    <source>
        <dbReference type="RuleBase" id="RU000461"/>
    </source>
</evidence>
<keyword evidence="8" id="KW-0492">Microsome</keyword>
<evidence type="ECO:0000256" key="2">
    <source>
        <dbReference type="ARBA" id="ARBA00004174"/>
    </source>
</evidence>
<dbReference type="HOGENOM" id="CLU_001570_5_2_1"/>
<keyword evidence="10 13" id="KW-0408">Iron</keyword>
<evidence type="ECO:0000256" key="4">
    <source>
        <dbReference type="ARBA" id="ARBA00010617"/>
    </source>
</evidence>
<dbReference type="InterPro" id="IPR017972">
    <property type="entry name" value="Cyt_P450_CS"/>
</dbReference>
<keyword evidence="17" id="KW-1185">Reference proteome</keyword>
<keyword evidence="15" id="KW-0732">Signal</keyword>
<dbReference type="GO" id="GO:0005789">
    <property type="term" value="C:endoplasmic reticulum membrane"/>
    <property type="evidence" value="ECO:0007669"/>
    <property type="project" value="UniProtKB-SubCell"/>
</dbReference>
<dbReference type="PRINTS" id="PR00385">
    <property type="entry name" value="P450"/>
</dbReference>
<evidence type="ECO:0000256" key="12">
    <source>
        <dbReference type="ARBA" id="ARBA00023136"/>
    </source>
</evidence>
<keyword evidence="5 13" id="KW-0349">Heme</keyword>
<evidence type="ECO:0000313" key="16">
    <source>
        <dbReference type="EMBL" id="EDW25532.1"/>
    </source>
</evidence>
<dbReference type="STRING" id="7234.B4GT23"/>
<dbReference type="FunFam" id="1.10.630.10:FF:000042">
    <property type="entry name" value="Cytochrome P450"/>
    <property type="match status" value="1"/>
</dbReference>
<keyword evidence="7" id="KW-0256">Endoplasmic reticulum</keyword>
<evidence type="ECO:0000313" key="17">
    <source>
        <dbReference type="Proteomes" id="UP000008744"/>
    </source>
</evidence>
<evidence type="ECO:0000256" key="7">
    <source>
        <dbReference type="ARBA" id="ARBA00022824"/>
    </source>
</evidence>
<comment type="cofactor">
    <cofactor evidence="1 13">
        <name>heme</name>
        <dbReference type="ChEBI" id="CHEBI:30413"/>
    </cofactor>
</comment>
<dbReference type="PhylomeDB" id="B4GT23"/>
<dbReference type="PRINTS" id="PR00463">
    <property type="entry name" value="EP450I"/>
</dbReference>
<evidence type="ECO:0000256" key="9">
    <source>
        <dbReference type="ARBA" id="ARBA00023002"/>
    </source>
</evidence>
<evidence type="ECO:0000256" key="6">
    <source>
        <dbReference type="ARBA" id="ARBA00022723"/>
    </source>
</evidence>
<protein>
    <submittedName>
        <fullName evidence="16">GL26642</fullName>
    </submittedName>
</protein>
<evidence type="ECO:0000256" key="3">
    <source>
        <dbReference type="ARBA" id="ARBA00004406"/>
    </source>
</evidence>
<dbReference type="SUPFAM" id="SSF48264">
    <property type="entry name" value="Cytochrome P450"/>
    <property type="match status" value="1"/>
</dbReference>
<keyword evidence="11 14" id="KW-0503">Monooxygenase</keyword>
<sequence>MGFVLILLTSLLSGVLGYLRCKYNYWQINGVKQLRAHFLFGHFFKMKSVRLTELLQETYDAFKGSALVAGTYVYLRPIAVILDLDLAKMILIEDFDKFVDRRNFHKEPLMDNLFNAQCEEWCTLRKKLTPMFSSGNLKCIFGTITEVARNLEESFQELVGTQGGVLDVHDLLDRFSMDASATCAFGIHFNSLKDPQVEFRVNGRKIFHHSDDGIRWRIFKFLYWSVLAKLKLSVRFYDKIIADFFTRIVREKLELRQELRHNIKRNDFLELLMASKDDNDLTLEQLTPHAFDFFVSGYETSSSTMSCALFELAKHPSVQQKLRNEITGILHKHAPNLTYEAVQEMRYLDQTITETLRKYPALASLTRIAAEDYTVPTASGDIPLVLDKGTIVYIPVRAIHYDSEIYPEPTIFRPERFETSTCLQRHSMAFLGFGDGPRHCIGQQFGRMQIKIGLIALLTKYQFSSVPGFPDELPISKGNVILRPRQGVLLKVHRVPE</sequence>
<dbReference type="InterPro" id="IPR001128">
    <property type="entry name" value="Cyt_P450"/>
</dbReference>
<evidence type="ECO:0000256" key="11">
    <source>
        <dbReference type="ARBA" id="ARBA00023033"/>
    </source>
</evidence>
<dbReference type="PROSITE" id="PS00086">
    <property type="entry name" value="CYTOCHROME_P450"/>
    <property type="match status" value="1"/>
</dbReference>
<proteinExistence type="inferred from homology"/>
<keyword evidence="12" id="KW-0472">Membrane</keyword>
<comment type="similarity">
    <text evidence="4 14">Belongs to the cytochrome P450 family.</text>
</comment>
<dbReference type="PANTHER" id="PTHR24292:SF100">
    <property type="entry name" value="CYTOCHROME P450 6A16, ISOFORM B-RELATED"/>
    <property type="match status" value="1"/>
</dbReference>
<organism evidence="17">
    <name type="scientific">Drosophila persimilis</name>
    <name type="common">Fruit fly</name>
    <dbReference type="NCBI Taxonomy" id="7234"/>
    <lineage>
        <taxon>Eukaryota</taxon>
        <taxon>Metazoa</taxon>
        <taxon>Ecdysozoa</taxon>
        <taxon>Arthropoda</taxon>
        <taxon>Hexapoda</taxon>
        <taxon>Insecta</taxon>
        <taxon>Pterygota</taxon>
        <taxon>Neoptera</taxon>
        <taxon>Endopterygota</taxon>
        <taxon>Diptera</taxon>
        <taxon>Brachycera</taxon>
        <taxon>Muscomorpha</taxon>
        <taxon>Ephydroidea</taxon>
        <taxon>Drosophilidae</taxon>
        <taxon>Drosophila</taxon>
        <taxon>Sophophora</taxon>
    </lineage>
</organism>
<evidence type="ECO:0000256" key="13">
    <source>
        <dbReference type="PIRSR" id="PIRSR602401-1"/>
    </source>
</evidence>
<evidence type="ECO:0000256" key="10">
    <source>
        <dbReference type="ARBA" id="ARBA00023004"/>
    </source>
</evidence>
<evidence type="ECO:0000256" key="8">
    <source>
        <dbReference type="ARBA" id="ARBA00022848"/>
    </source>
</evidence>
<feature type="binding site" description="axial binding residue" evidence="13">
    <location>
        <position position="440"/>
    </location>
    <ligand>
        <name>heme</name>
        <dbReference type="ChEBI" id="CHEBI:30413"/>
    </ligand>
    <ligandPart>
        <name>Fe</name>
        <dbReference type="ChEBI" id="CHEBI:18248"/>
    </ligandPart>
</feature>
<dbReference type="GO" id="GO:0020037">
    <property type="term" value="F:heme binding"/>
    <property type="evidence" value="ECO:0007669"/>
    <property type="project" value="InterPro"/>
</dbReference>
<reference evidence="16 17" key="1">
    <citation type="journal article" date="2007" name="Nature">
        <title>Evolution of genes and genomes on the Drosophila phylogeny.</title>
        <authorList>
            <consortium name="Drosophila 12 Genomes Consortium"/>
            <person name="Clark A.G."/>
            <person name="Eisen M.B."/>
            <person name="Smith D.R."/>
            <person name="Bergman C.M."/>
            <person name="Oliver B."/>
            <person name="Markow T.A."/>
            <person name="Kaufman T.C."/>
            <person name="Kellis M."/>
            <person name="Gelbart W."/>
            <person name="Iyer V.N."/>
            <person name="Pollard D.A."/>
            <person name="Sackton T.B."/>
            <person name="Larracuente A.M."/>
            <person name="Singh N.D."/>
            <person name="Abad J.P."/>
            <person name="Abt D.N."/>
            <person name="Adryan B."/>
            <person name="Aguade M."/>
            <person name="Akashi H."/>
            <person name="Anderson W.W."/>
            <person name="Aquadro C.F."/>
            <person name="Ardell D.H."/>
            <person name="Arguello R."/>
            <person name="Artieri C.G."/>
            <person name="Barbash D.A."/>
            <person name="Barker D."/>
            <person name="Barsanti P."/>
            <person name="Batterham P."/>
            <person name="Batzoglou S."/>
            <person name="Begun D."/>
            <person name="Bhutkar A."/>
            <person name="Blanco E."/>
            <person name="Bosak S.A."/>
            <person name="Bradley R.K."/>
            <person name="Brand A.D."/>
            <person name="Brent M.R."/>
            <person name="Brooks A.N."/>
            <person name="Brown R.H."/>
            <person name="Butlin R.K."/>
            <person name="Caggese C."/>
            <person name="Calvi B.R."/>
            <person name="Bernardo de Carvalho A."/>
            <person name="Caspi A."/>
            <person name="Castrezana S."/>
            <person name="Celniker S.E."/>
            <person name="Chang J.L."/>
            <person name="Chapple C."/>
            <person name="Chatterji S."/>
            <person name="Chinwalla A."/>
            <person name="Civetta A."/>
            <person name="Clifton S.W."/>
            <person name="Comeron J.M."/>
            <person name="Costello J.C."/>
            <person name="Coyne J.A."/>
            <person name="Daub J."/>
            <person name="David R.G."/>
            <person name="Delcher A.L."/>
            <person name="Delehaunty K."/>
            <person name="Do C.B."/>
            <person name="Ebling H."/>
            <person name="Edwards K."/>
            <person name="Eickbush T."/>
            <person name="Evans J.D."/>
            <person name="Filipski A."/>
            <person name="Findeiss S."/>
            <person name="Freyhult E."/>
            <person name="Fulton L."/>
            <person name="Fulton R."/>
            <person name="Garcia A.C."/>
            <person name="Gardiner A."/>
            <person name="Garfield D.A."/>
            <person name="Garvin B.E."/>
            <person name="Gibson G."/>
            <person name="Gilbert D."/>
            <person name="Gnerre S."/>
            <person name="Godfrey J."/>
            <person name="Good R."/>
            <person name="Gotea V."/>
            <person name="Gravely B."/>
            <person name="Greenberg A.J."/>
            <person name="Griffiths-Jones S."/>
            <person name="Gross S."/>
            <person name="Guigo R."/>
            <person name="Gustafson E.A."/>
            <person name="Haerty W."/>
            <person name="Hahn M.W."/>
            <person name="Halligan D.L."/>
            <person name="Halpern A.L."/>
            <person name="Halter G.M."/>
            <person name="Han M.V."/>
            <person name="Heger A."/>
            <person name="Hillier L."/>
            <person name="Hinrichs A.S."/>
            <person name="Holmes I."/>
            <person name="Hoskins R.A."/>
            <person name="Hubisz M.J."/>
            <person name="Hultmark D."/>
            <person name="Huntley M.A."/>
            <person name="Jaffe D.B."/>
            <person name="Jagadeeshan S."/>
            <person name="Jeck W.R."/>
            <person name="Johnson J."/>
            <person name="Jones C.D."/>
            <person name="Jordan W.C."/>
            <person name="Karpen G.H."/>
            <person name="Kataoka E."/>
            <person name="Keightley P.D."/>
            <person name="Kheradpour P."/>
            <person name="Kirkness E.F."/>
            <person name="Koerich L.B."/>
            <person name="Kristiansen K."/>
            <person name="Kudrna D."/>
            <person name="Kulathinal R.J."/>
            <person name="Kumar S."/>
            <person name="Kwok R."/>
            <person name="Lander E."/>
            <person name="Langley C.H."/>
            <person name="Lapoint R."/>
            <person name="Lazzaro B.P."/>
            <person name="Lee S.J."/>
            <person name="Levesque L."/>
            <person name="Li R."/>
            <person name="Lin C.F."/>
            <person name="Lin M.F."/>
            <person name="Lindblad-Toh K."/>
            <person name="Llopart A."/>
            <person name="Long M."/>
            <person name="Low L."/>
            <person name="Lozovsky E."/>
            <person name="Lu J."/>
            <person name="Luo M."/>
            <person name="Machado C.A."/>
            <person name="Makalowski W."/>
            <person name="Marzo M."/>
            <person name="Matsuda M."/>
            <person name="Matzkin L."/>
            <person name="McAllister B."/>
            <person name="McBride C.S."/>
            <person name="McKernan B."/>
            <person name="McKernan K."/>
            <person name="Mendez-Lago M."/>
            <person name="Minx P."/>
            <person name="Mollenhauer M.U."/>
            <person name="Montooth K."/>
            <person name="Mount S.M."/>
            <person name="Mu X."/>
            <person name="Myers E."/>
            <person name="Negre B."/>
            <person name="Newfeld S."/>
            <person name="Nielsen R."/>
            <person name="Noor M.A."/>
            <person name="O'Grady P."/>
            <person name="Pachter L."/>
            <person name="Papaceit M."/>
            <person name="Parisi M.J."/>
            <person name="Parisi M."/>
            <person name="Parts L."/>
            <person name="Pedersen J.S."/>
            <person name="Pesole G."/>
            <person name="Phillippy A.M."/>
            <person name="Ponting C.P."/>
            <person name="Pop M."/>
            <person name="Porcelli D."/>
            <person name="Powell J.R."/>
            <person name="Prohaska S."/>
            <person name="Pruitt K."/>
            <person name="Puig M."/>
            <person name="Quesneville H."/>
            <person name="Ram K.R."/>
            <person name="Rand D."/>
            <person name="Rasmussen M.D."/>
            <person name="Reed L.K."/>
            <person name="Reenan R."/>
            <person name="Reily A."/>
            <person name="Remington K.A."/>
            <person name="Rieger T.T."/>
            <person name="Ritchie M.G."/>
            <person name="Robin C."/>
            <person name="Rogers Y.H."/>
            <person name="Rohde C."/>
            <person name="Rozas J."/>
            <person name="Rubenfield M.J."/>
            <person name="Ruiz A."/>
            <person name="Russo S."/>
            <person name="Salzberg S.L."/>
            <person name="Sanchez-Gracia A."/>
            <person name="Saranga D.J."/>
            <person name="Sato H."/>
            <person name="Schaeffer S.W."/>
            <person name="Schatz M.C."/>
            <person name="Schlenke T."/>
            <person name="Schwartz R."/>
            <person name="Segarra C."/>
            <person name="Singh R.S."/>
            <person name="Sirot L."/>
            <person name="Sirota M."/>
            <person name="Sisneros N.B."/>
            <person name="Smith C.D."/>
            <person name="Smith T.F."/>
            <person name="Spieth J."/>
            <person name="Stage D.E."/>
            <person name="Stark A."/>
            <person name="Stephan W."/>
            <person name="Strausberg R.L."/>
            <person name="Strempel S."/>
            <person name="Sturgill D."/>
            <person name="Sutton G."/>
            <person name="Sutton G.G."/>
            <person name="Tao W."/>
            <person name="Teichmann S."/>
            <person name="Tobari Y.N."/>
            <person name="Tomimura Y."/>
            <person name="Tsolas J.M."/>
            <person name="Valente V.L."/>
            <person name="Venter E."/>
            <person name="Venter J.C."/>
            <person name="Vicario S."/>
            <person name="Vieira F.G."/>
            <person name="Vilella A.J."/>
            <person name="Villasante A."/>
            <person name="Walenz B."/>
            <person name="Wang J."/>
            <person name="Wasserman M."/>
            <person name="Watts T."/>
            <person name="Wilson D."/>
            <person name="Wilson R.K."/>
            <person name="Wing R.A."/>
            <person name="Wolfner M.F."/>
            <person name="Wong A."/>
            <person name="Wong G.K."/>
            <person name="Wu C.I."/>
            <person name="Wu G."/>
            <person name="Yamamoto D."/>
            <person name="Yang H.P."/>
            <person name="Yang S.P."/>
            <person name="Yorke J.A."/>
            <person name="Yoshida K."/>
            <person name="Zdobnov E."/>
            <person name="Zhang P."/>
            <person name="Zhang Y."/>
            <person name="Zimin A.V."/>
            <person name="Baldwin J."/>
            <person name="Abdouelleil A."/>
            <person name="Abdulkadir J."/>
            <person name="Abebe A."/>
            <person name="Abera B."/>
            <person name="Abreu J."/>
            <person name="Acer S.C."/>
            <person name="Aftuck L."/>
            <person name="Alexander A."/>
            <person name="An P."/>
            <person name="Anderson E."/>
            <person name="Anderson S."/>
            <person name="Arachi H."/>
            <person name="Azer M."/>
            <person name="Bachantsang P."/>
            <person name="Barry A."/>
            <person name="Bayul T."/>
            <person name="Berlin A."/>
            <person name="Bessette D."/>
            <person name="Bloom T."/>
            <person name="Blye J."/>
            <person name="Boguslavskiy L."/>
            <person name="Bonnet C."/>
            <person name="Boukhgalter B."/>
            <person name="Bourzgui I."/>
            <person name="Brown A."/>
            <person name="Cahill P."/>
            <person name="Channer S."/>
            <person name="Cheshatsang Y."/>
            <person name="Chuda L."/>
            <person name="Citroen M."/>
            <person name="Collymore A."/>
            <person name="Cooke P."/>
            <person name="Costello M."/>
            <person name="D'Aco K."/>
            <person name="Daza R."/>
            <person name="De Haan G."/>
            <person name="DeGray S."/>
            <person name="DeMaso C."/>
            <person name="Dhargay N."/>
            <person name="Dooley K."/>
            <person name="Dooley E."/>
            <person name="Doricent M."/>
            <person name="Dorje P."/>
            <person name="Dorjee K."/>
            <person name="Dupes A."/>
            <person name="Elong R."/>
            <person name="Falk J."/>
            <person name="Farina A."/>
            <person name="Faro S."/>
            <person name="Ferguson D."/>
            <person name="Fisher S."/>
            <person name="Foley C.D."/>
            <person name="Franke A."/>
            <person name="Friedrich D."/>
            <person name="Gadbois L."/>
            <person name="Gearin G."/>
            <person name="Gearin C.R."/>
            <person name="Giannoukos G."/>
            <person name="Goode T."/>
            <person name="Graham J."/>
            <person name="Grandbois E."/>
            <person name="Grewal S."/>
            <person name="Gyaltsen K."/>
            <person name="Hafez N."/>
            <person name="Hagos B."/>
            <person name="Hall J."/>
            <person name="Henson C."/>
            <person name="Hollinger A."/>
            <person name="Honan T."/>
            <person name="Huard M.D."/>
            <person name="Hughes L."/>
            <person name="Hurhula B."/>
            <person name="Husby M.E."/>
            <person name="Kamat A."/>
            <person name="Kanga B."/>
            <person name="Kashin S."/>
            <person name="Khazanovich D."/>
            <person name="Kisner P."/>
            <person name="Lance K."/>
            <person name="Lara M."/>
            <person name="Lee W."/>
            <person name="Lennon N."/>
            <person name="Letendre F."/>
            <person name="LeVine R."/>
            <person name="Lipovsky A."/>
            <person name="Liu X."/>
            <person name="Liu J."/>
            <person name="Liu S."/>
            <person name="Lokyitsang T."/>
            <person name="Lokyitsang Y."/>
            <person name="Lubonja R."/>
            <person name="Lui A."/>
            <person name="MacDonald P."/>
            <person name="Magnisalis V."/>
            <person name="Maru K."/>
            <person name="Matthews C."/>
            <person name="McCusker W."/>
            <person name="McDonough S."/>
            <person name="Mehta T."/>
            <person name="Meldrim J."/>
            <person name="Meneus L."/>
            <person name="Mihai O."/>
            <person name="Mihalev A."/>
            <person name="Mihova T."/>
            <person name="Mittelman R."/>
            <person name="Mlenga V."/>
            <person name="Montmayeur A."/>
            <person name="Mulrain L."/>
            <person name="Navidi A."/>
            <person name="Naylor J."/>
            <person name="Negash T."/>
            <person name="Nguyen T."/>
            <person name="Nguyen N."/>
            <person name="Nicol R."/>
            <person name="Norbu C."/>
            <person name="Norbu N."/>
            <person name="Novod N."/>
            <person name="O'Neill B."/>
            <person name="Osman S."/>
            <person name="Markiewicz E."/>
            <person name="Oyono O.L."/>
            <person name="Patti C."/>
            <person name="Phunkhang P."/>
            <person name="Pierre F."/>
            <person name="Priest M."/>
            <person name="Raghuraman S."/>
            <person name="Rege F."/>
            <person name="Reyes R."/>
            <person name="Rise C."/>
            <person name="Rogov P."/>
            <person name="Ross K."/>
            <person name="Ryan E."/>
            <person name="Settipalli S."/>
            <person name="Shea T."/>
            <person name="Sherpa N."/>
            <person name="Shi L."/>
            <person name="Shih D."/>
            <person name="Sparrow T."/>
            <person name="Spaulding J."/>
            <person name="Stalker J."/>
            <person name="Stange-Thomann N."/>
            <person name="Stavropoulos S."/>
            <person name="Stone C."/>
            <person name="Strader C."/>
            <person name="Tesfaye S."/>
            <person name="Thomson T."/>
            <person name="Thoulutsang Y."/>
            <person name="Thoulutsang D."/>
            <person name="Topham K."/>
            <person name="Topping I."/>
            <person name="Tsamla T."/>
            <person name="Vassiliev H."/>
            <person name="Vo A."/>
            <person name="Wangchuk T."/>
            <person name="Wangdi T."/>
            <person name="Weiand M."/>
            <person name="Wilkinson J."/>
            <person name="Wilson A."/>
            <person name="Yadav S."/>
            <person name="Young G."/>
            <person name="Yu Q."/>
            <person name="Zembek L."/>
            <person name="Zhong D."/>
            <person name="Zimmer A."/>
            <person name="Zwirko Z."/>
            <person name="Jaffe D.B."/>
            <person name="Alvarez P."/>
            <person name="Brockman W."/>
            <person name="Butler J."/>
            <person name="Chin C."/>
            <person name="Gnerre S."/>
            <person name="Grabherr M."/>
            <person name="Kleber M."/>
            <person name="Mauceli E."/>
            <person name="MacCallum I."/>
        </authorList>
    </citation>
    <scope>NUCLEOTIDE SEQUENCE [LARGE SCALE GENOMIC DNA]</scope>
    <source>
        <strain evidence="17">MSH-3 / Tucson 14011-0111.49</strain>
    </source>
</reference>
<dbReference type="GO" id="GO:0016705">
    <property type="term" value="F:oxidoreductase activity, acting on paired donors, with incorporation or reduction of molecular oxygen"/>
    <property type="evidence" value="ECO:0007669"/>
    <property type="project" value="InterPro"/>
</dbReference>
<dbReference type="InterPro" id="IPR036396">
    <property type="entry name" value="Cyt_P450_sf"/>
</dbReference>
<dbReference type="PANTHER" id="PTHR24292">
    <property type="entry name" value="CYTOCHROME P450"/>
    <property type="match status" value="1"/>
</dbReference>
<comment type="subcellular location">
    <subcellularLocation>
        <location evidence="3">Endoplasmic reticulum membrane</location>
        <topology evidence="3">Peripheral membrane protein</topology>
    </subcellularLocation>
    <subcellularLocation>
        <location evidence="2">Microsome membrane</location>
        <topology evidence="2">Peripheral membrane protein</topology>
    </subcellularLocation>
</comment>
<dbReference type="GO" id="GO:0005506">
    <property type="term" value="F:iron ion binding"/>
    <property type="evidence" value="ECO:0007669"/>
    <property type="project" value="InterPro"/>
</dbReference>
<dbReference type="Pfam" id="PF00067">
    <property type="entry name" value="p450"/>
    <property type="match status" value="1"/>
</dbReference>
<dbReference type="AlphaFoldDB" id="B4GT23"/>
<dbReference type="OMA" id="YMFSTIT"/>
<accession>B4GT23</accession>
<dbReference type="OrthoDB" id="2789670at2759"/>
<keyword evidence="6 13" id="KW-0479">Metal-binding</keyword>
<dbReference type="EMBL" id="CH479189">
    <property type="protein sequence ID" value="EDW25532.1"/>
    <property type="molecule type" value="Genomic_DNA"/>
</dbReference>